<accession>A0A1I7HVK3</accession>
<name>A0A1I7HVK3_9FIRM</name>
<keyword evidence="3 6" id="KW-0418">Kinase</keyword>
<evidence type="ECO:0000256" key="2">
    <source>
        <dbReference type="ARBA" id="ARBA00022679"/>
    </source>
</evidence>
<keyword evidence="7" id="KW-1185">Reference proteome</keyword>
<evidence type="ECO:0000313" key="7">
    <source>
        <dbReference type="Proteomes" id="UP000198817"/>
    </source>
</evidence>
<protein>
    <submittedName>
        <fullName evidence="6">Xylulokinase</fullName>
    </submittedName>
</protein>
<evidence type="ECO:0000313" key="6">
    <source>
        <dbReference type="EMBL" id="SFU64758.1"/>
    </source>
</evidence>
<dbReference type="CDD" id="cd07805">
    <property type="entry name" value="ASKHA_NBD_FGGY_CvXK-like"/>
    <property type="match status" value="1"/>
</dbReference>
<dbReference type="EMBL" id="FPBT01000025">
    <property type="protein sequence ID" value="SFU64758.1"/>
    <property type="molecule type" value="Genomic_DNA"/>
</dbReference>
<dbReference type="AlphaFoldDB" id="A0A1I7HVK3"/>
<dbReference type="GO" id="GO:0016301">
    <property type="term" value="F:kinase activity"/>
    <property type="evidence" value="ECO:0007669"/>
    <property type="project" value="UniProtKB-KW"/>
</dbReference>
<keyword evidence="2" id="KW-0808">Transferase</keyword>
<feature type="domain" description="Carbohydrate kinase FGGY C-terminal" evidence="5">
    <location>
        <begin position="279"/>
        <end position="482"/>
    </location>
</feature>
<evidence type="ECO:0000256" key="3">
    <source>
        <dbReference type="ARBA" id="ARBA00022777"/>
    </source>
</evidence>
<dbReference type="PANTHER" id="PTHR43095">
    <property type="entry name" value="SUGAR KINASE"/>
    <property type="match status" value="1"/>
</dbReference>
<dbReference type="Pfam" id="PF02782">
    <property type="entry name" value="FGGY_C"/>
    <property type="match status" value="1"/>
</dbReference>
<dbReference type="InterPro" id="IPR050406">
    <property type="entry name" value="FGGY_Carb_Kinase"/>
</dbReference>
<dbReference type="PIRSF" id="PIRSF000538">
    <property type="entry name" value="GlpK"/>
    <property type="match status" value="1"/>
</dbReference>
<proteinExistence type="inferred from homology"/>
<dbReference type="GO" id="GO:0005975">
    <property type="term" value="P:carbohydrate metabolic process"/>
    <property type="evidence" value="ECO:0007669"/>
    <property type="project" value="InterPro"/>
</dbReference>
<dbReference type="InterPro" id="IPR018485">
    <property type="entry name" value="FGGY_C"/>
</dbReference>
<reference evidence="6 7" key="1">
    <citation type="submission" date="2016-10" db="EMBL/GenBank/DDBJ databases">
        <authorList>
            <person name="de Groot N.N."/>
        </authorList>
    </citation>
    <scope>NUCLEOTIDE SEQUENCE [LARGE SCALE GENOMIC DNA]</scope>
    <source>
        <strain evidence="6 7">KHGC13</strain>
    </source>
</reference>
<dbReference type="STRING" id="155865.SAMN05216515_1289"/>
<evidence type="ECO:0000259" key="4">
    <source>
        <dbReference type="Pfam" id="PF00370"/>
    </source>
</evidence>
<sequence>MSVDKKKILAFDIGTTGVKTCIVEAGETLRILAGASAGYGLYLLPDGGAEQDPDEWWSAMCSTARQVMEETGTGAEEIAGISFCSQMQGLVLVDREGKPVRRPMSYMDQRAKAEIREGMQKGICIAGGNARRLLKCIRLTGAAPLSVKDPVWKYKWVEKHEPENFRRVYRWLDVKESLIARAAGVFVMTPDSAFSTMLYDTRKGREGWSRELCRLFGVNMGHLPEVIPCQARAGTLREDAARELGLLPGTPVFGGGGDATLIGVGAGAAGLGDTHIYQGTSGWVETVTDRRAVDPSSMIAAIVGAEPGRFNYFAEMETAGKCLEWVKNHLALDEIGIYLEKHDVTEGTGDHEAVCASLFTYLTDTIRKAEPGSGGVIFTPWLHGNRCPFEDPAACGMFFNVRLETGKTEMIRAVVEGICFHLRWMLECADRKVRSSETVRFVGGGALSPVTCQILADILNRTVETVPDPQDVGSVGAAALACQGLGIIRKLEAVKEMIPVTGVYRPTGDPAVRAVYDRNYRVFRELYEKNRTLMGILNR</sequence>
<dbReference type="InterPro" id="IPR000577">
    <property type="entry name" value="Carb_kinase_FGGY"/>
</dbReference>
<dbReference type="PANTHER" id="PTHR43095:SF5">
    <property type="entry name" value="XYLULOSE KINASE"/>
    <property type="match status" value="1"/>
</dbReference>
<dbReference type="Proteomes" id="UP000198817">
    <property type="component" value="Unassembled WGS sequence"/>
</dbReference>
<dbReference type="SUPFAM" id="SSF53067">
    <property type="entry name" value="Actin-like ATPase domain"/>
    <property type="match status" value="2"/>
</dbReference>
<comment type="similarity">
    <text evidence="1">Belongs to the FGGY kinase family.</text>
</comment>
<dbReference type="Pfam" id="PF00370">
    <property type="entry name" value="FGGY_N"/>
    <property type="match status" value="1"/>
</dbReference>
<evidence type="ECO:0000259" key="5">
    <source>
        <dbReference type="Pfam" id="PF02782"/>
    </source>
</evidence>
<dbReference type="Gene3D" id="3.30.420.40">
    <property type="match status" value="2"/>
</dbReference>
<evidence type="ECO:0000256" key="1">
    <source>
        <dbReference type="ARBA" id="ARBA00009156"/>
    </source>
</evidence>
<dbReference type="InterPro" id="IPR018484">
    <property type="entry name" value="FGGY_N"/>
</dbReference>
<feature type="domain" description="Carbohydrate kinase FGGY N-terminal" evidence="4">
    <location>
        <begin position="8"/>
        <end position="261"/>
    </location>
</feature>
<gene>
    <name evidence="6" type="ORF">SAMN05216508_1257</name>
</gene>
<dbReference type="InterPro" id="IPR043129">
    <property type="entry name" value="ATPase_NBD"/>
</dbReference>
<organism evidence="6 7">
    <name type="scientific">Eubacterium pyruvativorans</name>
    <dbReference type="NCBI Taxonomy" id="155865"/>
    <lineage>
        <taxon>Bacteria</taxon>
        <taxon>Bacillati</taxon>
        <taxon>Bacillota</taxon>
        <taxon>Clostridia</taxon>
        <taxon>Eubacteriales</taxon>
        <taxon>Eubacteriaceae</taxon>
        <taxon>Eubacterium</taxon>
    </lineage>
</organism>